<dbReference type="PANTHER" id="PTHR35201:SF4">
    <property type="entry name" value="BETA-PINACENE SYNTHASE-RELATED"/>
    <property type="match status" value="1"/>
</dbReference>
<dbReference type="InterPro" id="IPR008949">
    <property type="entry name" value="Isoprenoid_synthase_dom_sf"/>
</dbReference>
<gene>
    <name evidence="3" type="ORF">HNQ79_003218</name>
</gene>
<comment type="cofactor">
    <cofactor evidence="2">
        <name>Mg(2+)</name>
        <dbReference type="ChEBI" id="CHEBI:18420"/>
    </cofactor>
</comment>
<evidence type="ECO:0000256" key="2">
    <source>
        <dbReference type="RuleBase" id="RU366034"/>
    </source>
</evidence>
<dbReference type="GO" id="GO:0046872">
    <property type="term" value="F:metal ion binding"/>
    <property type="evidence" value="ECO:0007669"/>
    <property type="project" value="UniProtKB-KW"/>
</dbReference>
<dbReference type="Pfam" id="PF19086">
    <property type="entry name" value="Terpene_syn_C_2"/>
    <property type="match status" value="1"/>
</dbReference>
<dbReference type="RefSeq" id="WP_185031460.1">
    <property type="nucleotide sequence ID" value="NZ_BNBN01000010.1"/>
</dbReference>
<evidence type="ECO:0000256" key="1">
    <source>
        <dbReference type="ARBA" id="ARBA00023239"/>
    </source>
</evidence>
<dbReference type="EMBL" id="JACHEM010000007">
    <property type="protein sequence ID" value="MBB6436745.1"/>
    <property type="molecule type" value="Genomic_DNA"/>
</dbReference>
<dbReference type="EC" id="4.2.3.-" evidence="2"/>
<keyword evidence="1 2" id="KW-0456">Lyase</keyword>
<dbReference type="Proteomes" id="UP000540423">
    <property type="component" value="Unassembled WGS sequence"/>
</dbReference>
<dbReference type="InterPro" id="IPR034686">
    <property type="entry name" value="Terpene_cyclase-like_2"/>
</dbReference>
<dbReference type="GO" id="GO:0010333">
    <property type="term" value="F:terpene synthase activity"/>
    <property type="evidence" value="ECO:0007669"/>
    <property type="project" value="InterPro"/>
</dbReference>
<keyword evidence="4" id="KW-1185">Reference proteome</keyword>
<comment type="caution">
    <text evidence="3">The sequence shown here is derived from an EMBL/GenBank/DDBJ whole genome shotgun (WGS) entry which is preliminary data.</text>
</comment>
<dbReference type="Gene3D" id="1.10.600.10">
    <property type="entry name" value="Farnesyl Diphosphate Synthase"/>
    <property type="match status" value="1"/>
</dbReference>
<evidence type="ECO:0000313" key="4">
    <source>
        <dbReference type="Proteomes" id="UP000540423"/>
    </source>
</evidence>
<protein>
    <recommendedName>
        <fullName evidence="2">Terpene synthase</fullName>
        <ecNumber evidence="2">4.2.3.-</ecNumber>
    </recommendedName>
</protein>
<keyword evidence="2" id="KW-0460">Magnesium</keyword>
<evidence type="ECO:0000313" key="3">
    <source>
        <dbReference type="EMBL" id="MBB6436745.1"/>
    </source>
</evidence>
<accession>A0A7X0HFN6</accession>
<dbReference type="PANTHER" id="PTHR35201">
    <property type="entry name" value="TERPENE SYNTHASE"/>
    <property type="match status" value="1"/>
</dbReference>
<reference evidence="3 4" key="1">
    <citation type="submission" date="2020-08" db="EMBL/GenBank/DDBJ databases">
        <title>Genomic Encyclopedia of Type Strains, Phase IV (KMG-IV): sequencing the most valuable type-strain genomes for metagenomic binning, comparative biology and taxonomic classification.</title>
        <authorList>
            <person name="Goeker M."/>
        </authorList>
    </citation>
    <scope>NUCLEOTIDE SEQUENCE [LARGE SCALE GENOMIC DNA]</scope>
    <source>
        <strain evidence="3 4">DSM 40141</strain>
    </source>
</reference>
<sequence length="369" mass="41261">MIVASDHRLVPQLPSVPFYCPVPPAAHPAARVLNELTVDWMYRQDLDTDEEQRSRLALCDFGGLTAATMPYGSLAPLTLMAKFHAVLFSLDDGVCDEARPTAGHLAQETARIMRAVEAPGVPSPGESRHAAALRALRLELERYATPRQLRRWIDAMRVYTSGLVWEASCRRAPGLPSLNDYVTLWMQAIGMAPSTAMMEIVAGYSVPDEDLEDPRVRALTEITWTLVSWDNDLYSRNKELLRAGDDLNLVDVLSNELDCGPEQALARAVEMRDRVMVLFLRLRAQVLSEGGAELRRYVQDLGQFVRGHLDWASRCPRYTVPAPPGAATRPFGWWKHRPADDSAEPLDLPTISWWWDQLGAQRGAVRHAA</sequence>
<proteinExistence type="inferred from homology"/>
<name>A0A7X0HFN6_9ACTN</name>
<organism evidence="3 4">
    <name type="scientific">Streptomyces candidus</name>
    <dbReference type="NCBI Taxonomy" id="67283"/>
    <lineage>
        <taxon>Bacteria</taxon>
        <taxon>Bacillati</taxon>
        <taxon>Actinomycetota</taxon>
        <taxon>Actinomycetes</taxon>
        <taxon>Kitasatosporales</taxon>
        <taxon>Streptomycetaceae</taxon>
        <taxon>Streptomyces</taxon>
    </lineage>
</organism>
<keyword evidence="2" id="KW-0479">Metal-binding</keyword>
<dbReference type="SUPFAM" id="SSF48576">
    <property type="entry name" value="Terpenoid synthases"/>
    <property type="match status" value="1"/>
</dbReference>
<dbReference type="AlphaFoldDB" id="A0A7X0HFN6"/>
<comment type="similarity">
    <text evidence="2">Belongs to the terpene synthase family.</text>
</comment>